<organism evidence="2 3">
    <name type="scientific">Exophiala mesophila</name>
    <name type="common">Black yeast-like fungus</name>
    <dbReference type="NCBI Taxonomy" id="212818"/>
    <lineage>
        <taxon>Eukaryota</taxon>
        <taxon>Fungi</taxon>
        <taxon>Dikarya</taxon>
        <taxon>Ascomycota</taxon>
        <taxon>Pezizomycotina</taxon>
        <taxon>Eurotiomycetes</taxon>
        <taxon>Chaetothyriomycetidae</taxon>
        <taxon>Chaetothyriales</taxon>
        <taxon>Herpotrichiellaceae</taxon>
        <taxon>Exophiala</taxon>
    </lineage>
</organism>
<evidence type="ECO:0008006" key="4">
    <source>
        <dbReference type="Google" id="ProtNLM"/>
    </source>
</evidence>
<evidence type="ECO:0000313" key="3">
    <source>
        <dbReference type="Proteomes" id="UP000054302"/>
    </source>
</evidence>
<dbReference type="GeneID" id="27320687"/>
<accession>A0A0D1Y3G5</accession>
<dbReference type="VEuPathDB" id="FungiDB:PV10_02842"/>
<dbReference type="EMBL" id="KN847521">
    <property type="protein sequence ID" value="KIV95161.1"/>
    <property type="molecule type" value="Genomic_DNA"/>
</dbReference>
<evidence type="ECO:0000313" key="2">
    <source>
        <dbReference type="EMBL" id="KIV95161.1"/>
    </source>
</evidence>
<keyword evidence="3" id="KW-1185">Reference proteome</keyword>
<name>A0A0D1Y3G5_EXOME</name>
<dbReference type="OrthoDB" id="514070at2759"/>
<feature type="region of interest" description="Disordered" evidence="1">
    <location>
        <begin position="71"/>
        <end position="101"/>
    </location>
</feature>
<evidence type="ECO:0000256" key="1">
    <source>
        <dbReference type="SAM" id="MobiDB-lite"/>
    </source>
</evidence>
<dbReference type="RefSeq" id="XP_016226735.1">
    <property type="nucleotide sequence ID" value="XM_016367217.1"/>
</dbReference>
<dbReference type="Proteomes" id="UP000054302">
    <property type="component" value="Unassembled WGS sequence"/>
</dbReference>
<protein>
    <recommendedName>
        <fullName evidence="4">Impact N-terminal domain-containing protein</fullName>
    </recommendedName>
</protein>
<dbReference type="STRING" id="212818.A0A0D1Y3G5"/>
<feature type="compositionally biased region" description="Basic and acidic residues" evidence="1">
    <location>
        <begin position="267"/>
        <end position="284"/>
    </location>
</feature>
<proteinExistence type="predicted"/>
<sequence>MAAAAQVQALLRFLTKDAKLPLQDAMSKIHPLRKLDLSTPEAISKADADSLKPIFSDEKVLKQVINAAKRVSNPKKRQASESSSPASKRARAGPDADNDETLLALPTTDLSVEDLQDLIVETNRAPLFLAFTISVLAYTHPEQPLSSRWSMAQAVVSAGAQSKAKYLGLTTGPTAEEDGWAMGQPKIKIMGREVAVMRRQVVSPDGDTATPVEAFWGLDLDALRKSNGPLIPAQSDKGGSAGPPIYKPAAPRSYLLRSMVLIDGAVKDDAGKKPTGKKEKEKHPTAAKKREHSAAVMLKAIDSVCQSWASSLTKEELDARAQSWYMRVRPEVEQGQAGWGQRGQVKLQDILRLRKV</sequence>
<gene>
    <name evidence="2" type="ORF">PV10_02842</name>
</gene>
<feature type="region of interest" description="Disordered" evidence="1">
    <location>
        <begin position="267"/>
        <end position="292"/>
    </location>
</feature>
<dbReference type="HOGENOM" id="CLU_031573_1_0_1"/>
<dbReference type="OMA" id="ELDKRAW"/>
<reference evidence="2 3" key="1">
    <citation type="submission" date="2015-01" db="EMBL/GenBank/DDBJ databases">
        <title>The Genome Sequence of Exophiala mesophila CBS40295.</title>
        <authorList>
            <consortium name="The Broad Institute Genomics Platform"/>
            <person name="Cuomo C."/>
            <person name="de Hoog S."/>
            <person name="Gorbushina A."/>
            <person name="Stielow B."/>
            <person name="Teixiera M."/>
            <person name="Abouelleil A."/>
            <person name="Chapman S.B."/>
            <person name="Priest M."/>
            <person name="Young S.K."/>
            <person name="Wortman J."/>
            <person name="Nusbaum C."/>
            <person name="Birren B."/>
        </authorList>
    </citation>
    <scope>NUCLEOTIDE SEQUENCE [LARGE SCALE GENOMIC DNA]</scope>
    <source>
        <strain evidence="2 3">CBS 40295</strain>
    </source>
</reference>
<dbReference type="AlphaFoldDB" id="A0A0D1Y3G5"/>